<feature type="compositionally biased region" description="Basic residues" evidence="1">
    <location>
        <begin position="183"/>
        <end position="203"/>
    </location>
</feature>
<proteinExistence type="predicted"/>
<gene>
    <name evidence="3" type="ORF">BOKJ2_LOCUS11298</name>
</gene>
<feature type="compositionally biased region" description="Low complexity" evidence="1">
    <location>
        <begin position="56"/>
        <end position="66"/>
    </location>
</feature>
<feature type="region of interest" description="Disordered" evidence="1">
    <location>
        <begin position="250"/>
        <end position="280"/>
    </location>
</feature>
<keyword evidence="4" id="KW-1185">Reference proteome</keyword>
<feature type="compositionally biased region" description="Polar residues" evidence="1">
    <location>
        <begin position="250"/>
        <end position="262"/>
    </location>
</feature>
<evidence type="ECO:0000256" key="2">
    <source>
        <dbReference type="SAM" id="SignalP"/>
    </source>
</evidence>
<keyword evidence="2" id="KW-0732">Signal</keyword>
<dbReference type="Proteomes" id="UP000614601">
    <property type="component" value="Unassembled WGS sequence"/>
</dbReference>
<comment type="caution">
    <text evidence="3">The sequence shown here is derived from an EMBL/GenBank/DDBJ whole genome shotgun (WGS) entry which is preliminary data.</text>
</comment>
<feature type="signal peptide" evidence="2">
    <location>
        <begin position="1"/>
        <end position="26"/>
    </location>
</feature>
<dbReference type="EMBL" id="CAJFDH010000005">
    <property type="protein sequence ID" value="CAD5224877.1"/>
    <property type="molecule type" value="Genomic_DNA"/>
</dbReference>
<evidence type="ECO:0000313" key="4">
    <source>
        <dbReference type="Proteomes" id="UP000614601"/>
    </source>
</evidence>
<evidence type="ECO:0000313" key="3">
    <source>
        <dbReference type="EMBL" id="CAD5224877.1"/>
    </source>
</evidence>
<name>A0A811LBH8_9BILA</name>
<dbReference type="Proteomes" id="UP000783686">
    <property type="component" value="Unassembled WGS sequence"/>
</dbReference>
<protein>
    <submittedName>
        <fullName evidence="3">Uncharacterized protein</fullName>
    </submittedName>
</protein>
<evidence type="ECO:0000256" key="1">
    <source>
        <dbReference type="SAM" id="MobiDB-lite"/>
    </source>
</evidence>
<feature type="compositionally biased region" description="Polar residues" evidence="1">
    <location>
        <begin position="172"/>
        <end position="182"/>
    </location>
</feature>
<feature type="compositionally biased region" description="Basic and acidic residues" evidence="1">
    <location>
        <begin position="157"/>
        <end position="171"/>
    </location>
</feature>
<accession>A0A811LBH8</accession>
<feature type="compositionally biased region" description="Basic residues" evidence="1">
    <location>
        <begin position="108"/>
        <end position="119"/>
    </location>
</feature>
<dbReference type="EMBL" id="CAJFCW020000005">
    <property type="protein sequence ID" value="CAG9120286.1"/>
    <property type="molecule type" value="Genomic_DNA"/>
</dbReference>
<organism evidence="3 4">
    <name type="scientific">Bursaphelenchus okinawaensis</name>
    <dbReference type="NCBI Taxonomy" id="465554"/>
    <lineage>
        <taxon>Eukaryota</taxon>
        <taxon>Metazoa</taxon>
        <taxon>Ecdysozoa</taxon>
        <taxon>Nematoda</taxon>
        <taxon>Chromadorea</taxon>
        <taxon>Rhabditida</taxon>
        <taxon>Tylenchina</taxon>
        <taxon>Tylenchomorpha</taxon>
        <taxon>Aphelenchoidea</taxon>
        <taxon>Aphelenchoididae</taxon>
        <taxon>Bursaphelenchus</taxon>
    </lineage>
</organism>
<feature type="compositionally biased region" description="Basic and acidic residues" evidence="1">
    <location>
        <begin position="263"/>
        <end position="280"/>
    </location>
</feature>
<feature type="chain" id="PRO_5035595455" evidence="2">
    <location>
        <begin position="27"/>
        <end position="280"/>
    </location>
</feature>
<sequence>MEWLVGFYCWIAWSILLSLLVTCKKASRFKKPPKGSPNVLVKQQKPLLDTPKEKSPAPTLTPTSKSTPKKTSQRQRRDNAKTPNSCDKSRDSGLDSSNKDKPKLASSKSKHSKSKHTKRTGNESRTSTPVKTGSFDPFLNSSDEKLRLAKIAKIKQNYRDNKRKEKSHSSEKQSLTQEQKTQGSHRSHKRKKLSKAKKKKRGLTKMIRNYVIEDDEVLEPPVPLEDLNVDNDFPCQKKEKSVIEFVIDNQENNQIVVSSNSNHDLKNKTRSSDKSHSKQE</sequence>
<feature type="compositionally biased region" description="Basic and acidic residues" evidence="1">
    <location>
        <begin position="87"/>
        <end position="103"/>
    </location>
</feature>
<feature type="region of interest" description="Disordered" evidence="1">
    <location>
        <begin position="28"/>
        <end position="204"/>
    </location>
</feature>
<reference evidence="3" key="1">
    <citation type="submission" date="2020-09" db="EMBL/GenBank/DDBJ databases">
        <authorList>
            <person name="Kikuchi T."/>
        </authorList>
    </citation>
    <scope>NUCLEOTIDE SEQUENCE</scope>
    <source>
        <strain evidence="3">SH1</strain>
    </source>
</reference>
<dbReference type="AlphaFoldDB" id="A0A811LBH8"/>